<comment type="caution">
    <text evidence="7">The sequence shown here is derived from an EMBL/GenBank/DDBJ whole genome shotgun (WGS) entry which is preliminary data.</text>
</comment>
<proteinExistence type="predicted"/>
<dbReference type="PANTHER" id="PTHR30055">
    <property type="entry name" value="HTH-TYPE TRANSCRIPTIONAL REGULATOR RUTR"/>
    <property type="match status" value="1"/>
</dbReference>
<dbReference type="AlphaFoldDB" id="A0A9X9X779"/>
<reference evidence="7" key="1">
    <citation type="submission" date="2020-01" db="EMBL/GenBank/DDBJ databases">
        <authorList>
            <person name="Rat A."/>
        </authorList>
    </citation>
    <scope>NUCLEOTIDE SEQUENCE</scope>
    <source>
        <strain evidence="7">LMG 31228</strain>
    </source>
</reference>
<protein>
    <submittedName>
        <fullName evidence="7">TetR/AcrR family transcriptional regulator</fullName>
    </submittedName>
</protein>
<evidence type="ECO:0000256" key="3">
    <source>
        <dbReference type="ARBA" id="ARBA00023163"/>
    </source>
</evidence>
<dbReference type="InterPro" id="IPR050109">
    <property type="entry name" value="HTH-type_TetR-like_transc_reg"/>
</dbReference>
<dbReference type="InterPro" id="IPR001647">
    <property type="entry name" value="HTH_TetR"/>
</dbReference>
<evidence type="ECO:0000313" key="7">
    <source>
        <dbReference type="EMBL" id="MBR0679565.1"/>
    </source>
</evidence>
<dbReference type="SUPFAM" id="SSF46689">
    <property type="entry name" value="Homeodomain-like"/>
    <property type="match status" value="1"/>
</dbReference>
<feature type="domain" description="HTH tetR-type" evidence="6">
    <location>
        <begin position="15"/>
        <end position="75"/>
    </location>
</feature>
<keyword evidence="1" id="KW-0805">Transcription regulation</keyword>
<dbReference type="EMBL" id="JAAEDL010000002">
    <property type="protein sequence ID" value="MBR0679565.1"/>
    <property type="molecule type" value="Genomic_DNA"/>
</dbReference>
<evidence type="ECO:0000313" key="8">
    <source>
        <dbReference type="Proteomes" id="UP001138709"/>
    </source>
</evidence>
<feature type="DNA-binding region" description="H-T-H motif" evidence="4">
    <location>
        <begin position="38"/>
        <end position="57"/>
    </location>
</feature>
<keyword evidence="5" id="KW-0472">Membrane</keyword>
<keyword evidence="2 4" id="KW-0238">DNA-binding</keyword>
<dbReference type="RefSeq" id="WP_211844915.1">
    <property type="nucleotide sequence ID" value="NZ_JAAEDL010000002.1"/>
</dbReference>
<dbReference type="InterPro" id="IPR009057">
    <property type="entry name" value="Homeodomain-like_sf"/>
</dbReference>
<accession>A0A9X9X779</accession>
<dbReference type="PANTHER" id="PTHR30055:SF234">
    <property type="entry name" value="HTH-TYPE TRANSCRIPTIONAL REGULATOR BETI"/>
    <property type="match status" value="1"/>
</dbReference>
<evidence type="ECO:0000256" key="2">
    <source>
        <dbReference type="ARBA" id="ARBA00023125"/>
    </source>
</evidence>
<feature type="transmembrane region" description="Helical" evidence="5">
    <location>
        <begin position="21"/>
        <end position="44"/>
    </location>
</feature>
<sequence>MTRPYTLRRRAERQAETRQRIVEAAIALHGSVGPALTSISMVAARAKVQRHTLYAHFPDERSLYLACSGLSLERDPLPDPGPWRSAASREARLRAGLGAIYGWYERNADLAGCVLRDAEHHALTREVVGLRIAPWMQACREVLAEALSEGQRAVLHLALGYFTWRALTREAGLAQEEAVAAMVRAILGQP</sequence>
<keyword evidence="3" id="KW-0804">Transcription</keyword>
<reference evidence="7" key="2">
    <citation type="journal article" date="2021" name="Syst. Appl. Microbiol.">
        <title>Roseomonas hellenica sp. nov., isolated from roots of wild-growing Alkanna tinctoria.</title>
        <authorList>
            <person name="Rat A."/>
            <person name="Naranjo H.D."/>
            <person name="Lebbe L."/>
            <person name="Cnockaert M."/>
            <person name="Krigas N."/>
            <person name="Grigoriadou K."/>
            <person name="Maloupa E."/>
            <person name="Willems A."/>
        </authorList>
    </citation>
    <scope>NUCLEOTIDE SEQUENCE</scope>
    <source>
        <strain evidence="7">LMG 31228</strain>
    </source>
</reference>
<evidence type="ECO:0000256" key="5">
    <source>
        <dbReference type="SAM" id="Phobius"/>
    </source>
</evidence>
<dbReference type="Pfam" id="PF00440">
    <property type="entry name" value="TetR_N"/>
    <property type="match status" value="1"/>
</dbReference>
<evidence type="ECO:0000259" key="6">
    <source>
        <dbReference type="PROSITE" id="PS50977"/>
    </source>
</evidence>
<organism evidence="7 8">
    <name type="scientific">Neoroseomonas eburnea</name>
    <dbReference type="NCBI Taxonomy" id="1346889"/>
    <lineage>
        <taxon>Bacteria</taxon>
        <taxon>Pseudomonadati</taxon>
        <taxon>Pseudomonadota</taxon>
        <taxon>Alphaproteobacteria</taxon>
        <taxon>Acetobacterales</taxon>
        <taxon>Acetobacteraceae</taxon>
        <taxon>Neoroseomonas</taxon>
    </lineage>
</organism>
<evidence type="ECO:0000256" key="1">
    <source>
        <dbReference type="ARBA" id="ARBA00023015"/>
    </source>
</evidence>
<keyword evidence="5" id="KW-0812">Transmembrane</keyword>
<gene>
    <name evidence="7" type="ORF">GXW74_03640</name>
</gene>
<dbReference type="GO" id="GO:0000976">
    <property type="term" value="F:transcription cis-regulatory region binding"/>
    <property type="evidence" value="ECO:0007669"/>
    <property type="project" value="TreeGrafter"/>
</dbReference>
<dbReference type="GO" id="GO:0003700">
    <property type="term" value="F:DNA-binding transcription factor activity"/>
    <property type="evidence" value="ECO:0007669"/>
    <property type="project" value="TreeGrafter"/>
</dbReference>
<name>A0A9X9X779_9PROT</name>
<keyword evidence="8" id="KW-1185">Reference proteome</keyword>
<dbReference type="Gene3D" id="1.10.357.10">
    <property type="entry name" value="Tetracycline Repressor, domain 2"/>
    <property type="match status" value="1"/>
</dbReference>
<keyword evidence="5" id="KW-1133">Transmembrane helix</keyword>
<dbReference type="PROSITE" id="PS50977">
    <property type="entry name" value="HTH_TETR_2"/>
    <property type="match status" value="1"/>
</dbReference>
<dbReference type="Proteomes" id="UP001138709">
    <property type="component" value="Unassembled WGS sequence"/>
</dbReference>
<evidence type="ECO:0000256" key="4">
    <source>
        <dbReference type="PROSITE-ProRule" id="PRU00335"/>
    </source>
</evidence>